<dbReference type="EMBL" id="JAVHNQ010000005">
    <property type="protein sequence ID" value="KAK6347293.1"/>
    <property type="molecule type" value="Genomic_DNA"/>
</dbReference>
<gene>
    <name evidence="3" type="ORF">TWF696_007365</name>
</gene>
<dbReference type="InterPro" id="IPR019622">
    <property type="entry name" value="Rrn9_dom"/>
</dbReference>
<feature type="compositionally biased region" description="Basic residues" evidence="1">
    <location>
        <begin position="381"/>
        <end position="392"/>
    </location>
</feature>
<keyword evidence="4" id="KW-1185">Reference proteome</keyword>
<accession>A0AAV9UT76</accession>
<evidence type="ECO:0000256" key="1">
    <source>
        <dbReference type="SAM" id="MobiDB-lite"/>
    </source>
</evidence>
<feature type="region of interest" description="Disordered" evidence="1">
    <location>
        <begin position="374"/>
        <end position="400"/>
    </location>
</feature>
<feature type="domain" description="Rrn9" evidence="2">
    <location>
        <begin position="32"/>
        <end position="111"/>
    </location>
</feature>
<evidence type="ECO:0000259" key="2">
    <source>
        <dbReference type="Pfam" id="PF10680"/>
    </source>
</evidence>
<evidence type="ECO:0000313" key="4">
    <source>
        <dbReference type="Proteomes" id="UP001375240"/>
    </source>
</evidence>
<sequence length="400" mass="45942">MSMASRGAQEEREPCKHDRLVLEEQKQLLQSLDDQLREDLAQHLLLTFHLNRYFEEVPRHLNRISEARIQPKEDALGRNEGKKKTSKAIPVPSRQHRWRAWPLQYNRAARSESKDNSPDLLQECITATMLRIASNQMRRRDGEHIFSADDELSARHCAPATQCVIAALDRLVVGLYRSREGYSANEAIQDPEASFRKRTHYFEDKDDDEAPQPTPDSSTRSYIAVKRQRADPKSAGSSLNWAYKQGSQRLLSHTDVFQHAMIQSFPHDVLRRAATRLEKIFNLPSNGEHNTYITLAETKSSPIQLQKLNAEVQNMTDTGGMDSVSSIFLETDAPKAQLGDKVVSRSLWEAWAEDKLQAVESGCFERDGFLEKIPSQGRTTERRRRNYQAKRRRELETHHA</sequence>
<reference evidence="3 4" key="1">
    <citation type="submission" date="2019-10" db="EMBL/GenBank/DDBJ databases">
        <authorList>
            <person name="Palmer J.M."/>
        </authorList>
    </citation>
    <scope>NUCLEOTIDE SEQUENCE [LARGE SCALE GENOMIC DNA]</scope>
    <source>
        <strain evidence="3 4">TWF696</strain>
    </source>
</reference>
<dbReference type="Proteomes" id="UP001375240">
    <property type="component" value="Unassembled WGS sequence"/>
</dbReference>
<feature type="compositionally biased region" description="Basic and acidic residues" evidence="1">
    <location>
        <begin position="72"/>
        <end position="83"/>
    </location>
</feature>
<dbReference type="Pfam" id="PF10680">
    <property type="entry name" value="RRN9"/>
    <property type="match status" value="1"/>
</dbReference>
<evidence type="ECO:0000313" key="3">
    <source>
        <dbReference type="EMBL" id="KAK6347293.1"/>
    </source>
</evidence>
<protein>
    <recommendedName>
        <fullName evidence="2">Rrn9 domain-containing protein</fullName>
    </recommendedName>
</protein>
<comment type="caution">
    <text evidence="3">The sequence shown here is derived from an EMBL/GenBank/DDBJ whole genome shotgun (WGS) entry which is preliminary data.</text>
</comment>
<dbReference type="AlphaFoldDB" id="A0AAV9UT76"/>
<feature type="region of interest" description="Disordered" evidence="1">
    <location>
        <begin position="72"/>
        <end position="91"/>
    </location>
</feature>
<name>A0AAV9UT76_9PEZI</name>
<proteinExistence type="predicted"/>
<organism evidence="3 4">
    <name type="scientific">Orbilia brochopaga</name>
    <dbReference type="NCBI Taxonomy" id="3140254"/>
    <lineage>
        <taxon>Eukaryota</taxon>
        <taxon>Fungi</taxon>
        <taxon>Dikarya</taxon>
        <taxon>Ascomycota</taxon>
        <taxon>Pezizomycotina</taxon>
        <taxon>Orbiliomycetes</taxon>
        <taxon>Orbiliales</taxon>
        <taxon>Orbiliaceae</taxon>
        <taxon>Orbilia</taxon>
    </lineage>
</organism>